<comment type="similarity">
    <text evidence="1">Belongs to the type-B carboxylesterase/lipase family.</text>
</comment>
<dbReference type="SUPFAM" id="SSF53474">
    <property type="entry name" value="alpha/beta-Hydrolases"/>
    <property type="match status" value="1"/>
</dbReference>
<keyword evidence="2" id="KW-0378">Hydrolase</keyword>
<keyword evidence="5" id="KW-1185">Reference proteome</keyword>
<dbReference type="InterPro" id="IPR002018">
    <property type="entry name" value="CarbesteraseB"/>
</dbReference>
<dbReference type="InterPro" id="IPR050654">
    <property type="entry name" value="AChE-related_enzymes"/>
</dbReference>
<evidence type="ECO:0000313" key="4">
    <source>
        <dbReference type="EMBL" id="KIL66090.1"/>
    </source>
</evidence>
<dbReference type="GO" id="GO:0052689">
    <property type="term" value="F:carboxylic ester hydrolase activity"/>
    <property type="evidence" value="ECO:0007669"/>
    <property type="project" value="TreeGrafter"/>
</dbReference>
<name>A0A0C2SS15_AMAMK</name>
<reference evidence="4 5" key="1">
    <citation type="submission" date="2014-04" db="EMBL/GenBank/DDBJ databases">
        <title>Evolutionary Origins and Diversification of the Mycorrhizal Mutualists.</title>
        <authorList>
            <consortium name="DOE Joint Genome Institute"/>
            <consortium name="Mycorrhizal Genomics Consortium"/>
            <person name="Kohler A."/>
            <person name="Kuo A."/>
            <person name="Nagy L.G."/>
            <person name="Floudas D."/>
            <person name="Copeland A."/>
            <person name="Barry K.W."/>
            <person name="Cichocki N."/>
            <person name="Veneault-Fourrey C."/>
            <person name="LaButti K."/>
            <person name="Lindquist E.A."/>
            <person name="Lipzen A."/>
            <person name="Lundell T."/>
            <person name="Morin E."/>
            <person name="Murat C."/>
            <person name="Riley R."/>
            <person name="Ohm R."/>
            <person name="Sun H."/>
            <person name="Tunlid A."/>
            <person name="Henrissat B."/>
            <person name="Grigoriev I.V."/>
            <person name="Hibbett D.S."/>
            <person name="Martin F."/>
        </authorList>
    </citation>
    <scope>NUCLEOTIDE SEQUENCE [LARGE SCALE GENOMIC DNA]</scope>
    <source>
        <strain evidence="4 5">Koide BX008</strain>
    </source>
</reference>
<dbReference type="Gene3D" id="3.40.50.1820">
    <property type="entry name" value="alpha/beta hydrolase"/>
    <property type="match status" value="1"/>
</dbReference>
<dbReference type="EMBL" id="KN818238">
    <property type="protein sequence ID" value="KIL66090.1"/>
    <property type="molecule type" value="Genomic_DNA"/>
</dbReference>
<organism evidence="4 5">
    <name type="scientific">Amanita muscaria (strain Koide BX008)</name>
    <dbReference type="NCBI Taxonomy" id="946122"/>
    <lineage>
        <taxon>Eukaryota</taxon>
        <taxon>Fungi</taxon>
        <taxon>Dikarya</taxon>
        <taxon>Basidiomycota</taxon>
        <taxon>Agaricomycotina</taxon>
        <taxon>Agaricomycetes</taxon>
        <taxon>Agaricomycetidae</taxon>
        <taxon>Agaricales</taxon>
        <taxon>Pluteineae</taxon>
        <taxon>Amanitaceae</taxon>
        <taxon>Amanita</taxon>
    </lineage>
</organism>
<dbReference type="Proteomes" id="UP000054549">
    <property type="component" value="Unassembled WGS sequence"/>
</dbReference>
<dbReference type="AlphaFoldDB" id="A0A0C2SS15"/>
<sequence>MTGETFRPARREFDWQNFVRGVPSCSLLATTGNTFSCLRAANSSDITQGLLVSIAESPELRFPRGEFARLPFIAGTNLDEGTLFVAPPASQVTSEDGLVQAITANYSPPVVSPQTLQSHIQTLLQLYPDIPALGSPYNTGNNTFGLSGVYKQWAAIFGDLAFQSQRRFWSQGYSDAGVKTYGYLFTEPQTSSPPVLGVYHSSELPFVFGNLPGFPPLSPSSANLSTIMMDYWISFATSLDPNDGRGTPRPRWELYTSENQASPSSTQELALLQLNSQNLSMIPDDYRKKQIGFINSDPLVWLH</sequence>
<evidence type="ECO:0000313" key="5">
    <source>
        <dbReference type="Proteomes" id="UP000054549"/>
    </source>
</evidence>
<feature type="domain" description="Carboxylesterase type B" evidence="3">
    <location>
        <begin position="54"/>
        <end position="262"/>
    </location>
</feature>
<dbReference type="InParanoid" id="A0A0C2SS15"/>
<evidence type="ECO:0000259" key="3">
    <source>
        <dbReference type="Pfam" id="PF00135"/>
    </source>
</evidence>
<proteinExistence type="inferred from homology"/>
<dbReference type="PANTHER" id="PTHR43918:SF4">
    <property type="entry name" value="CARBOXYLIC ESTER HYDROLASE"/>
    <property type="match status" value="1"/>
</dbReference>
<dbReference type="InterPro" id="IPR029058">
    <property type="entry name" value="AB_hydrolase_fold"/>
</dbReference>
<dbReference type="STRING" id="946122.A0A0C2SS15"/>
<evidence type="ECO:0000256" key="1">
    <source>
        <dbReference type="ARBA" id="ARBA00005964"/>
    </source>
</evidence>
<protein>
    <recommendedName>
        <fullName evidence="3">Carboxylesterase type B domain-containing protein</fullName>
    </recommendedName>
</protein>
<dbReference type="OrthoDB" id="408631at2759"/>
<dbReference type="Pfam" id="PF00135">
    <property type="entry name" value="COesterase"/>
    <property type="match status" value="1"/>
</dbReference>
<gene>
    <name evidence="4" type="ORF">M378DRAFT_161332</name>
</gene>
<evidence type="ECO:0000256" key="2">
    <source>
        <dbReference type="ARBA" id="ARBA00022801"/>
    </source>
</evidence>
<dbReference type="PANTHER" id="PTHR43918">
    <property type="entry name" value="ACETYLCHOLINESTERASE"/>
    <property type="match status" value="1"/>
</dbReference>
<accession>A0A0C2SS15</accession>
<dbReference type="HOGENOM" id="CLU_006586_10_1_1"/>